<dbReference type="EC" id="3.2.1.4" evidence="3"/>
<evidence type="ECO:0000256" key="6">
    <source>
        <dbReference type="ARBA" id="ARBA00023277"/>
    </source>
</evidence>
<evidence type="ECO:0000313" key="11">
    <source>
        <dbReference type="Proteomes" id="UP000596742"/>
    </source>
</evidence>
<comment type="similarity">
    <text evidence="2">Belongs to the glycosyl hydrolase 9 (cellulase E) family.</text>
</comment>
<keyword evidence="5" id="KW-0136">Cellulose degradation</keyword>
<dbReference type="GO" id="GO:0030245">
    <property type="term" value="P:cellulose catabolic process"/>
    <property type="evidence" value="ECO:0007669"/>
    <property type="project" value="UniProtKB-KW"/>
</dbReference>
<keyword evidence="11" id="KW-1185">Reference proteome</keyword>
<feature type="domain" description="Glycoside hydrolase family 9" evidence="9">
    <location>
        <begin position="15"/>
        <end position="112"/>
    </location>
</feature>
<dbReference type="SUPFAM" id="SSF48208">
    <property type="entry name" value="Six-hairpin glycosidases"/>
    <property type="match status" value="1"/>
</dbReference>
<keyword evidence="4" id="KW-0378">Hydrolase</keyword>
<accession>A0A8B6EYU2</accession>
<keyword evidence="6" id="KW-0119">Carbohydrate metabolism</keyword>
<keyword evidence="8" id="KW-0624">Polysaccharide degradation</keyword>
<comment type="catalytic activity">
    <reaction evidence="1">
        <text>Endohydrolysis of (1-&gt;4)-beta-D-glucosidic linkages in cellulose, lichenin and cereal beta-D-glucans.</text>
        <dbReference type="EC" id="3.2.1.4"/>
    </reaction>
</comment>
<dbReference type="InterPro" id="IPR012341">
    <property type="entry name" value="6hp_glycosidase-like_sf"/>
</dbReference>
<protein>
    <recommendedName>
        <fullName evidence="3">cellulase</fullName>
        <ecNumber evidence="3">3.2.1.4</ecNumber>
    </recommendedName>
</protein>
<proteinExistence type="inferred from homology"/>
<evidence type="ECO:0000313" key="10">
    <source>
        <dbReference type="EMBL" id="VDI42133.1"/>
    </source>
</evidence>
<evidence type="ECO:0000256" key="5">
    <source>
        <dbReference type="ARBA" id="ARBA00023001"/>
    </source>
</evidence>
<dbReference type="InterPro" id="IPR008928">
    <property type="entry name" value="6-hairpin_glycosidase_sf"/>
</dbReference>
<dbReference type="Proteomes" id="UP000596742">
    <property type="component" value="Unassembled WGS sequence"/>
</dbReference>
<dbReference type="Gene3D" id="1.50.10.10">
    <property type="match status" value="2"/>
</dbReference>
<comment type="caution">
    <text evidence="10">The sequence shown here is derived from an EMBL/GenBank/DDBJ whole genome shotgun (WGS) entry which is preliminary data.</text>
</comment>
<dbReference type="PANTHER" id="PTHR22298">
    <property type="entry name" value="ENDO-1,4-BETA-GLUCANASE"/>
    <property type="match status" value="1"/>
</dbReference>
<dbReference type="InterPro" id="IPR001701">
    <property type="entry name" value="Glyco_hydro_9"/>
</dbReference>
<reference evidence="10" key="1">
    <citation type="submission" date="2018-11" db="EMBL/GenBank/DDBJ databases">
        <authorList>
            <person name="Alioto T."/>
            <person name="Alioto T."/>
        </authorList>
    </citation>
    <scope>NUCLEOTIDE SEQUENCE</scope>
</reference>
<keyword evidence="7" id="KW-0326">Glycosidase</keyword>
<evidence type="ECO:0000259" key="9">
    <source>
        <dbReference type="Pfam" id="PF00759"/>
    </source>
</evidence>
<gene>
    <name evidence="10" type="ORF">MGAL_10B015181</name>
</gene>
<evidence type="ECO:0000256" key="3">
    <source>
        <dbReference type="ARBA" id="ARBA00012601"/>
    </source>
</evidence>
<sequence length="153" mass="17040">MGHDTYNVPTPPNTGDHVKCGFPQASAVTLLTLGLLQYKDVYKASAQLDEMYDCIRWPLEWLLKCHTGENELYIQVGDGNLDHNFSGRPEDMTMARPSFKNTSDKPGSDVAGSDEYKDEMAVGAAVLYLATNNTQYFTDAESFHQHGNQWGQS</sequence>
<dbReference type="Pfam" id="PF00759">
    <property type="entry name" value="Glyco_hydro_9"/>
    <property type="match status" value="1"/>
</dbReference>
<dbReference type="GO" id="GO:0008810">
    <property type="term" value="F:cellulase activity"/>
    <property type="evidence" value="ECO:0007669"/>
    <property type="project" value="UniProtKB-EC"/>
</dbReference>
<dbReference type="EMBL" id="UYJE01005983">
    <property type="protein sequence ID" value="VDI42133.1"/>
    <property type="molecule type" value="Genomic_DNA"/>
</dbReference>
<organism evidence="10 11">
    <name type="scientific">Mytilus galloprovincialis</name>
    <name type="common">Mediterranean mussel</name>
    <dbReference type="NCBI Taxonomy" id="29158"/>
    <lineage>
        <taxon>Eukaryota</taxon>
        <taxon>Metazoa</taxon>
        <taxon>Spiralia</taxon>
        <taxon>Lophotrochozoa</taxon>
        <taxon>Mollusca</taxon>
        <taxon>Bivalvia</taxon>
        <taxon>Autobranchia</taxon>
        <taxon>Pteriomorphia</taxon>
        <taxon>Mytilida</taxon>
        <taxon>Mytiloidea</taxon>
        <taxon>Mytilidae</taxon>
        <taxon>Mytilinae</taxon>
        <taxon>Mytilus</taxon>
    </lineage>
</organism>
<name>A0A8B6EYU2_MYTGA</name>
<dbReference type="AlphaFoldDB" id="A0A8B6EYU2"/>
<evidence type="ECO:0000256" key="1">
    <source>
        <dbReference type="ARBA" id="ARBA00000966"/>
    </source>
</evidence>
<evidence type="ECO:0000256" key="8">
    <source>
        <dbReference type="ARBA" id="ARBA00023326"/>
    </source>
</evidence>
<evidence type="ECO:0000256" key="4">
    <source>
        <dbReference type="ARBA" id="ARBA00022801"/>
    </source>
</evidence>
<evidence type="ECO:0000256" key="2">
    <source>
        <dbReference type="ARBA" id="ARBA00007072"/>
    </source>
</evidence>
<evidence type="ECO:0000256" key="7">
    <source>
        <dbReference type="ARBA" id="ARBA00023295"/>
    </source>
</evidence>
<dbReference type="OrthoDB" id="6157896at2759"/>